<comment type="caution">
    <text evidence="1">The sequence shown here is derived from an EMBL/GenBank/DDBJ whole genome shotgun (WGS) entry which is preliminary data.</text>
</comment>
<evidence type="ECO:0000313" key="1">
    <source>
        <dbReference type="EMBL" id="KAK3598206.1"/>
    </source>
</evidence>
<feature type="non-terminal residue" evidence="1">
    <location>
        <position position="1"/>
    </location>
</feature>
<organism evidence="1 2">
    <name type="scientific">Potamilus streckersoni</name>
    <dbReference type="NCBI Taxonomy" id="2493646"/>
    <lineage>
        <taxon>Eukaryota</taxon>
        <taxon>Metazoa</taxon>
        <taxon>Spiralia</taxon>
        <taxon>Lophotrochozoa</taxon>
        <taxon>Mollusca</taxon>
        <taxon>Bivalvia</taxon>
        <taxon>Autobranchia</taxon>
        <taxon>Heteroconchia</taxon>
        <taxon>Palaeoheterodonta</taxon>
        <taxon>Unionida</taxon>
        <taxon>Unionoidea</taxon>
        <taxon>Unionidae</taxon>
        <taxon>Ambleminae</taxon>
        <taxon>Lampsilini</taxon>
        <taxon>Potamilus</taxon>
    </lineage>
</organism>
<accession>A0AAE0SU86</accession>
<protein>
    <submittedName>
        <fullName evidence="1">Uncharacterized protein</fullName>
    </submittedName>
</protein>
<gene>
    <name evidence="1" type="ORF">CHS0354_026608</name>
</gene>
<sequence length="62" mass="7037">PLVPDISVDKAILGRRRRHGMHYPLWSISTHRTPGECESNTFVFTDDGISPLFSKFRALGRP</sequence>
<proteinExistence type="predicted"/>
<dbReference type="AlphaFoldDB" id="A0AAE0SU86"/>
<dbReference type="Proteomes" id="UP001195483">
    <property type="component" value="Unassembled WGS sequence"/>
</dbReference>
<reference evidence="1" key="2">
    <citation type="journal article" date="2021" name="Genome Biol. Evol.">
        <title>Developing a high-quality reference genome for a parasitic bivalve with doubly uniparental inheritance (Bivalvia: Unionida).</title>
        <authorList>
            <person name="Smith C.H."/>
        </authorList>
    </citation>
    <scope>NUCLEOTIDE SEQUENCE</scope>
    <source>
        <strain evidence="1">CHS0354</strain>
        <tissue evidence="1">Mantle</tissue>
    </source>
</reference>
<reference evidence="1" key="3">
    <citation type="submission" date="2023-05" db="EMBL/GenBank/DDBJ databases">
        <authorList>
            <person name="Smith C.H."/>
        </authorList>
    </citation>
    <scope>NUCLEOTIDE SEQUENCE</scope>
    <source>
        <strain evidence="1">CHS0354</strain>
        <tissue evidence="1">Mantle</tissue>
    </source>
</reference>
<dbReference type="EMBL" id="JAEAOA010001587">
    <property type="protein sequence ID" value="KAK3598206.1"/>
    <property type="molecule type" value="Genomic_DNA"/>
</dbReference>
<feature type="non-terminal residue" evidence="1">
    <location>
        <position position="62"/>
    </location>
</feature>
<name>A0AAE0SU86_9BIVA</name>
<evidence type="ECO:0000313" key="2">
    <source>
        <dbReference type="Proteomes" id="UP001195483"/>
    </source>
</evidence>
<keyword evidence="2" id="KW-1185">Reference proteome</keyword>
<reference evidence="1" key="1">
    <citation type="journal article" date="2021" name="Genome Biol. Evol.">
        <title>A High-Quality Reference Genome for a Parasitic Bivalve with Doubly Uniparental Inheritance (Bivalvia: Unionida).</title>
        <authorList>
            <person name="Smith C.H."/>
        </authorList>
    </citation>
    <scope>NUCLEOTIDE SEQUENCE</scope>
    <source>
        <strain evidence="1">CHS0354</strain>
    </source>
</reference>